<feature type="region of interest" description="Disordered" evidence="8">
    <location>
        <begin position="500"/>
        <end position="529"/>
    </location>
</feature>
<feature type="non-terminal residue" evidence="10">
    <location>
        <position position="1"/>
    </location>
</feature>
<protein>
    <recommendedName>
        <fullName evidence="2">Eukaryotic translation initiation factor 2A</fullName>
    </recommendedName>
</protein>
<keyword evidence="3 10" id="KW-0396">Initiation factor</keyword>
<accession>A0A433QK85</accession>
<keyword evidence="7" id="KW-0648">Protein biosynthesis</keyword>
<dbReference type="GO" id="GO:0022627">
    <property type="term" value="C:cytosolic small ribosomal subunit"/>
    <property type="evidence" value="ECO:0007669"/>
    <property type="project" value="TreeGrafter"/>
</dbReference>
<comment type="caution">
    <text evidence="10">The sequence shown here is derived from an EMBL/GenBank/DDBJ whole genome shotgun (WGS) entry which is preliminary data.</text>
</comment>
<dbReference type="GO" id="GO:0043022">
    <property type="term" value="F:ribosome binding"/>
    <property type="evidence" value="ECO:0007669"/>
    <property type="project" value="TreeGrafter"/>
</dbReference>
<dbReference type="Pfam" id="PF08662">
    <property type="entry name" value="eIF2A"/>
    <property type="match status" value="1"/>
</dbReference>
<dbReference type="GO" id="GO:0003743">
    <property type="term" value="F:translation initiation factor activity"/>
    <property type="evidence" value="ECO:0007669"/>
    <property type="project" value="UniProtKB-KW"/>
</dbReference>
<evidence type="ECO:0000313" key="11">
    <source>
        <dbReference type="Proteomes" id="UP000274822"/>
    </source>
</evidence>
<evidence type="ECO:0000256" key="5">
    <source>
        <dbReference type="ARBA" id="ARBA00022737"/>
    </source>
</evidence>
<evidence type="ECO:0000256" key="7">
    <source>
        <dbReference type="ARBA" id="ARBA00022917"/>
    </source>
</evidence>
<dbReference type="Gene3D" id="2.130.10.10">
    <property type="entry name" value="YVTN repeat-like/Quinoprotein amine dehydrogenase"/>
    <property type="match status" value="1"/>
</dbReference>
<dbReference type="Proteomes" id="UP000274822">
    <property type="component" value="Unassembled WGS sequence"/>
</dbReference>
<keyword evidence="5" id="KW-0677">Repeat</keyword>
<organism evidence="10 11">
    <name type="scientific">Jimgerdemannia flammicorona</name>
    <dbReference type="NCBI Taxonomy" id="994334"/>
    <lineage>
        <taxon>Eukaryota</taxon>
        <taxon>Fungi</taxon>
        <taxon>Fungi incertae sedis</taxon>
        <taxon>Mucoromycota</taxon>
        <taxon>Mucoromycotina</taxon>
        <taxon>Endogonomycetes</taxon>
        <taxon>Endogonales</taxon>
        <taxon>Endogonaceae</taxon>
        <taxon>Jimgerdemannia</taxon>
    </lineage>
</organism>
<keyword evidence="4" id="KW-0853">WD repeat</keyword>
<dbReference type="GO" id="GO:0006417">
    <property type="term" value="P:regulation of translation"/>
    <property type="evidence" value="ECO:0007669"/>
    <property type="project" value="UniProtKB-KW"/>
</dbReference>
<evidence type="ECO:0000256" key="6">
    <source>
        <dbReference type="ARBA" id="ARBA00022845"/>
    </source>
</evidence>
<reference evidence="10 11" key="1">
    <citation type="journal article" date="2018" name="New Phytol.">
        <title>Phylogenomics of Endogonaceae and evolution of mycorrhizas within Mucoromycota.</title>
        <authorList>
            <person name="Chang Y."/>
            <person name="Desiro A."/>
            <person name="Na H."/>
            <person name="Sandor L."/>
            <person name="Lipzen A."/>
            <person name="Clum A."/>
            <person name="Barry K."/>
            <person name="Grigoriev I.V."/>
            <person name="Martin F.M."/>
            <person name="Stajich J.E."/>
            <person name="Smith M.E."/>
            <person name="Bonito G."/>
            <person name="Spatafora J.W."/>
        </authorList>
    </citation>
    <scope>NUCLEOTIDE SEQUENCE [LARGE SCALE GENOMIC DNA]</scope>
    <source>
        <strain evidence="10 11">AD002</strain>
    </source>
</reference>
<dbReference type="AlphaFoldDB" id="A0A433QK85"/>
<dbReference type="SUPFAM" id="SSF82171">
    <property type="entry name" value="DPP6 N-terminal domain-like"/>
    <property type="match status" value="1"/>
</dbReference>
<gene>
    <name evidence="10" type="ORF">BC938DRAFT_479720</name>
</gene>
<dbReference type="GO" id="GO:0003729">
    <property type="term" value="F:mRNA binding"/>
    <property type="evidence" value="ECO:0007669"/>
    <property type="project" value="TreeGrafter"/>
</dbReference>
<sequence>VKIFDASTNELVSEILRPNAIEIGFSPKGTYISTWERPSKLEDGSGSKNLTVWDARTGNELASFFQKGQSNWNLQWTDGEEYCARMVTGVVHFWESRNVGKAVWAKLILEGISEFSLSPGRSPSVAVFIPEKKARIAHSAPAIVRMFGIPNFNAPLSNQSFYKGDKVEMIWNDLGTNLLVVTHTDIDKTGKSYYGETNLYHMSVTGSFDRVTLDKEGPIHDVAWSPNSKEFIVVYGSMPAKATLFDHRVDPIFDFGSNPRNFVRFNPHGRIICIAGFGNLNGTVDLWDRRTLTKISTVQASNASYCNWSPDGRYFLTATLTPRLRVDNGFKVWHYQGTLVYWESVDELYQIDWRPASAELYPIRNALSPAPVPVKTLETSPQEVKVKPAGVTKPAGAYRPPQLRGTATPSIFKCFSNEHYFNCLRSAATQALSKNVLKNKKKREAKKKSKEDGEDADDECKSFSSYEGLPIREIFATDILLEPTPPLDIIAPAASTLASNAKPPTPGPSSPVSAALSSSALNENDKKVRNIEKKLRQIMDLKEKQDKGEKLELTQNI</sequence>
<dbReference type="GO" id="GO:0000049">
    <property type="term" value="F:tRNA binding"/>
    <property type="evidence" value="ECO:0007669"/>
    <property type="project" value="TreeGrafter"/>
</dbReference>
<dbReference type="PANTHER" id="PTHR13227">
    <property type="entry name" value="EUKARYOTIC TRANSLATION INITIATION FACTOR 2A"/>
    <property type="match status" value="1"/>
</dbReference>
<evidence type="ECO:0000256" key="1">
    <source>
        <dbReference type="ARBA" id="ARBA00009573"/>
    </source>
</evidence>
<comment type="similarity">
    <text evidence="1">Belongs to the WD repeat EIF2A family.</text>
</comment>
<evidence type="ECO:0000256" key="2">
    <source>
        <dbReference type="ARBA" id="ARBA00013819"/>
    </source>
</evidence>
<keyword evidence="11" id="KW-1185">Reference proteome</keyword>
<keyword evidence="6" id="KW-0810">Translation regulation</keyword>
<feature type="domain" description="Translation initiation factor beta propellor-like" evidence="9">
    <location>
        <begin position="160"/>
        <end position="351"/>
    </location>
</feature>
<name>A0A433QK85_9FUNG</name>
<feature type="non-terminal residue" evidence="10">
    <location>
        <position position="557"/>
    </location>
</feature>
<dbReference type="EMBL" id="RBNJ01004159">
    <property type="protein sequence ID" value="RUS30203.1"/>
    <property type="molecule type" value="Genomic_DNA"/>
</dbReference>
<dbReference type="InterPro" id="IPR011387">
    <property type="entry name" value="TIF2A"/>
</dbReference>
<feature type="compositionally biased region" description="Low complexity" evidence="8">
    <location>
        <begin position="510"/>
        <end position="521"/>
    </location>
</feature>
<evidence type="ECO:0000256" key="4">
    <source>
        <dbReference type="ARBA" id="ARBA00022574"/>
    </source>
</evidence>
<proteinExistence type="inferred from homology"/>
<dbReference type="InterPro" id="IPR013979">
    <property type="entry name" value="TIF_beta_prop-like"/>
</dbReference>
<dbReference type="InterPro" id="IPR015943">
    <property type="entry name" value="WD40/YVTN_repeat-like_dom_sf"/>
</dbReference>
<dbReference type="PIRSF" id="PIRSF017222">
    <property type="entry name" value="eIF2A"/>
    <property type="match status" value="1"/>
</dbReference>
<feature type="compositionally biased region" description="Basic residues" evidence="8">
    <location>
        <begin position="437"/>
        <end position="448"/>
    </location>
</feature>
<evidence type="ECO:0000259" key="9">
    <source>
        <dbReference type="Pfam" id="PF08662"/>
    </source>
</evidence>
<evidence type="ECO:0000256" key="3">
    <source>
        <dbReference type="ARBA" id="ARBA00022540"/>
    </source>
</evidence>
<dbReference type="PANTHER" id="PTHR13227:SF0">
    <property type="entry name" value="EUKARYOTIC TRANSLATION INITIATION FACTOR 2A"/>
    <property type="match status" value="1"/>
</dbReference>
<evidence type="ECO:0000256" key="8">
    <source>
        <dbReference type="SAM" id="MobiDB-lite"/>
    </source>
</evidence>
<evidence type="ECO:0000313" key="10">
    <source>
        <dbReference type="EMBL" id="RUS30203.1"/>
    </source>
</evidence>
<feature type="region of interest" description="Disordered" evidence="8">
    <location>
        <begin position="437"/>
        <end position="461"/>
    </location>
</feature>